<gene>
    <name evidence="2" type="ORF">PHYSODRAFT_338863</name>
</gene>
<sequence>MINIRQKFACDGQVTFYRAVPEHQANAWRTMARHARGWFSERFNKTFIPESEANDRNWFKMRAGWRELPIVALGDVRFYVYGWNHTVALRSNRTEIMLRKGDIFVYRGDLSFAPVGSETNSVCLHPFLDTPTSDRSPDHQPVIVPALDDTVCSDDPFCFMWNGTFRGSGKLAMRRHLNRFHGFRFHHGASIEAYAESYLAIDEEVAQQELAAQEAGASGGDSSGAGDDADDSSYEPSTAASSHESSSCASPPVRQMSRSDKIQSCEEDDGASPDSVDYESRNVAPCILHP</sequence>
<feature type="region of interest" description="Disordered" evidence="1">
    <location>
        <begin position="211"/>
        <end position="290"/>
    </location>
</feature>
<proteinExistence type="predicted"/>
<name>G5A3H3_PHYSP</name>
<dbReference type="Proteomes" id="UP000002640">
    <property type="component" value="Unassembled WGS sequence"/>
</dbReference>
<evidence type="ECO:0000313" key="3">
    <source>
        <dbReference type="Proteomes" id="UP000002640"/>
    </source>
</evidence>
<reference evidence="2 3" key="1">
    <citation type="journal article" date="2006" name="Science">
        <title>Phytophthora genome sequences uncover evolutionary origins and mechanisms of pathogenesis.</title>
        <authorList>
            <person name="Tyler B.M."/>
            <person name="Tripathy S."/>
            <person name="Zhang X."/>
            <person name="Dehal P."/>
            <person name="Jiang R.H."/>
            <person name="Aerts A."/>
            <person name="Arredondo F.D."/>
            <person name="Baxter L."/>
            <person name="Bensasson D."/>
            <person name="Beynon J.L."/>
            <person name="Chapman J."/>
            <person name="Damasceno C.M."/>
            <person name="Dorrance A.E."/>
            <person name="Dou D."/>
            <person name="Dickerman A.W."/>
            <person name="Dubchak I.L."/>
            <person name="Garbelotto M."/>
            <person name="Gijzen M."/>
            <person name="Gordon S.G."/>
            <person name="Govers F."/>
            <person name="Grunwald N.J."/>
            <person name="Huang W."/>
            <person name="Ivors K.L."/>
            <person name="Jones R.W."/>
            <person name="Kamoun S."/>
            <person name="Krampis K."/>
            <person name="Lamour K.H."/>
            <person name="Lee M.K."/>
            <person name="McDonald W.H."/>
            <person name="Medina M."/>
            <person name="Meijer H.J."/>
            <person name="Nordberg E.K."/>
            <person name="Maclean D.J."/>
            <person name="Ospina-Giraldo M.D."/>
            <person name="Morris P.F."/>
            <person name="Phuntumart V."/>
            <person name="Putnam N.H."/>
            <person name="Rash S."/>
            <person name="Rose J.K."/>
            <person name="Sakihama Y."/>
            <person name="Salamov A.A."/>
            <person name="Savidor A."/>
            <person name="Scheuring C.F."/>
            <person name="Smith B.M."/>
            <person name="Sobral B.W."/>
            <person name="Terry A."/>
            <person name="Torto-Alalibo T.A."/>
            <person name="Win J."/>
            <person name="Xu Z."/>
            <person name="Zhang H."/>
            <person name="Grigoriev I.V."/>
            <person name="Rokhsar D.S."/>
            <person name="Boore J.L."/>
        </authorList>
    </citation>
    <scope>NUCLEOTIDE SEQUENCE [LARGE SCALE GENOMIC DNA]</scope>
    <source>
        <strain evidence="2 3">P6497</strain>
    </source>
</reference>
<dbReference type="KEGG" id="psoj:PHYSODRAFT_338863"/>
<protein>
    <submittedName>
        <fullName evidence="2">Uncharacterized protein</fullName>
    </submittedName>
</protein>
<keyword evidence="3" id="KW-1185">Reference proteome</keyword>
<feature type="compositionally biased region" description="Low complexity" evidence="1">
    <location>
        <begin position="236"/>
        <end position="252"/>
    </location>
</feature>
<evidence type="ECO:0000313" key="2">
    <source>
        <dbReference type="EMBL" id="EGZ10189.1"/>
    </source>
</evidence>
<dbReference type="EMBL" id="JH159159">
    <property type="protein sequence ID" value="EGZ10189.1"/>
    <property type="molecule type" value="Genomic_DNA"/>
</dbReference>
<accession>G5A3H3</accession>
<evidence type="ECO:0000256" key="1">
    <source>
        <dbReference type="SAM" id="MobiDB-lite"/>
    </source>
</evidence>
<dbReference type="RefSeq" id="XP_009535050.1">
    <property type="nucleotide sequence ID" value="XM_009536755.1"/>
</dbReference>
<dbReference type="GeneID" id="20647655"/>
<dbReference type="AlphaFoldDB" id="G5A3H3"/>
<organism evidence="2 3">
    <name type="scientific">Phytophthora sojae (strain P6497)</name>
    <name type="common">Soybean stem and root rot agent</name>
    <name type="synonym">Phytophthora megasperma f. sp. glycines</name>
    <dbReference type="NCBI Taxonomy" id="1094619"/>
    <lineage>
        <taxon>Eukaryota</taxon>
        <taxon>Sar</taxon>
        <taxon>Stramenopiles</taxon>
        <taxon>Oomycota</taxon>
        <taxon>Peronosporomycetes</taxon>
        <taxon>Peronosporales</taxon>
        <taxon>Peronosporaceae</taxon>
        <taxon>Phytophthora</taxon>
    </lineage>
</organism>
<dbReference type="InParanoid" id="G5A3H3"/>